<evidence type="ECO:0000256" key="2">
    <source>
        <dbReference type="ARBA" id="ARBA00006972"/>
    </source>
</evidence>
<evidence type="ECO:0000259" key="13">
    <source>
        <dbReference type="Pfam" id="PF01217"/>
    </source>
</evidence>
<dbReference type="GO" id="GO:0030126">
    <property type="term" value="C:COPI vesicle coat"/>
    <property type="evidence" value="ECO:0007669"/>
    <property type="project" value="UniProtKB-UniRule"/>
</dbReference>
<dbReference type="GO" id="GO:0006891">
    <property type="term" value="P:intra-Golgi vesicle-mediated transport"/>
    <property type="evidence" value="ECO:0007669"/>
    <property type="project" value="TreeGrafter"/>
</dbReference>
<reference evidence="14 15" key="1">
    <citation type="submission" date="2016-07" db="EMBL/GenBank/DDBJ databases">
        <title>Pervasive Adenine N6-methylation of Active Genes in Fungi.</title>
        <authorList>
            <consortium name="DOE Joint Genome Institute"/>
            <person name="Mondo S.J."/>
            <person name="Dannebaum R.O."/>
            <person name="Kuo R.C."/>
            <person name="Labutti K."/>
            <person name="Haridas S."/>
            <person name="Kuo A."/>
            <person name="Salamov A."/>
            <person name="Ahrendt S.R."/>
            <person name="Lipzen A."/>
            <person name="Sullivan W."/>
            <person name="Andreopoulos W.B."/>
            <person name="Clum A."/>
            <person name="Lindquist E."/>
            <person name="Daum C."/>
            <person name="Ramamoorthy G.K."/>
            <person name="Gryganskyi A."/>
            <person name="Culley D."/>
            <person name="Magnuson J.K."/>
            <person name="James T.Y."/>
            <person name="O'Malley M.A."/>
            <person name="Stajich J.E."/>
            <person name="Spatafora J.W."/>
            <person name="Visel A."/>
            <person name="Grigoriev I.V."/>
        </authorList>
    </citation>
    <scope>NUCLEOTIDE SEQUENCE [LARGE SCALE GENOMIC DNA]</scope>
    <source>
        <strain evidence="14 15">12-1054</strain>
    </source>
</reference>
<keyword evidence="5 12" id="KW-0963">Cytoplasm</keyword>
<evidence type="ECO:0000256" key="10">
    <source>
        <dbReference type="ARBA" id="ARBA00023329"/>
    </source>
</evidence>
<comment type="caution">
    <text evidence="14">The sequence shown here is derived from an EMBL/GenBank/DDBJ whole genome shotgun (WGS) entry which is preliminary data.</text>
</comment>
<dbReference type="GO" id="GO:0006890">
    <property type="term" value="P:retrograde vesicle-mediated transport, Golgi to endoplasmic reticulum"/>
    <property type="evidence" value="ECO:0007669"/>
    <property type="project" value="UniProtKB-UniRule"/>
</dbReference>
<keyword evidence="10 12" id="KW-0968">Cytoplasmic vesicle</keyword>
<proteinExistence type="inferred from homology"/>
<keyword evidence="15" id="KW-1185">Reference proteome</keyword>
<keyword evidence="7 12" id="KW-0653">Protein transport</keyword>
<dbReference type="PANTHER" id="PTHR11043">
    <property type="entry name" value="ZETA-COAT PROTEIN"/>
    <property type="match status" value="1"/>
</dbReference>
<comment type="subcellular location">
    <subcellularLocation>
        <location evidence="12">Cytoplasm</location>
    </subcellularLocation>
    <subcellularLocation>
        <location evidence="1 12">Golgi apparatus membrane</location>
        <topology evidence="1 12">Peripheral membrane protein</topology>
        <orientation evidence="1 12">Cytoplasmic side</orientation>
    </subcellularLocation>
    <subcellularLocation>
        <location evidence="12">Cytoplasmic vesicle</location>
        <location evidence="12">COPI-coated vesicle membrane</location>
        <topology evidence="12">Peripheral membrane protein</topology>
        <orientation evidence="12">Cytoplasmic side</orientation>
    </subcellularLocation>
</comment>
<dbReference type="GO" id="GO:0006886">
    <property type="term" value="P:intracellular protein transport"/>
    <property type="evidence" value="ECO:0007669"/>
    <property type="project" value="TreeGrafter"/>
</dbReference>
<evidence type="ECO:0000256" key="5">
    <source>
        <dbReference type="ARBA" id="ARBA00022490"/>
    </source>
</evidence>
<evidence type="ECO:0000256" key="1">
    <source>
        <dbReference type="ARBA" id="ARBA00004255"/>
    </source>
</evidence>
<evidence type="ECO:0000256" key="11">
    <source>
        <dbReference type="ARBA" id="ARBA00045555"/>
    </source>
</evidence>
<dbReference type="InterPro" id="IPR022775">
    <property type="entry name" value="AP_mu_sigma_su"/>
</dbReference>
<dbReference type="Gene3D" id="3.30.450.60">
    <property type="match status" value="1"/>
</dbReference>
<dbReference type="OMA" id="NELMLHS"/>
<dbReference type="AlphaFoldDB" id="A0A1Y2FD20"/>
<comment type="similarity">
    <text evidence="2 12">Belongs to the adaptor complexes small subunit family.</text>
</comment>
<evidence type="ECO:0000256" key="12">
    <source>
        <dbReference type="RuleBase" id="RU366053"/>
    </source>
</evidence>
<evidence type="ECO:0000256" key="3">
    <source>
        <dbReference type="ARBA" id="ARBA00011775"/>
    </source>
</evidence>
<evidence type="ECO:0000313" key="14">
    <source>
        <dbReference type="EMBL" id="ORY81314.1"/>
    </source>
</evidence>
<feature type="domain" description="AP complex mu/sigma subunit" evidence="13">
    <location>
        <begin position="8"/>
        <end position="163"/>
    </location>
</feature>
<dbReference type="Pfam" id="PF01217">
    <property type="entry name" value="Clat_adaptor_s"/>
    <property type="match status" value="1"/>
</dbReference>
<dbReference type="InterPro" id="IPR011012">
    <property type="entry name" value="Longin-like_dom_sf"/>
</dbReference>
<organism evidence="14 15">
    <name type="scientific">Protomyces lactucae-debilis</name>
    <dbReference type="NCBI Taxonomy" id="2754530"/>
    <lineage>
        <taxon>Eukaryota</taxon>
        <taxon>Fungi</taxon>
        <taxon>Dikarya</taxon>
        <taxon>Ascomycota</taxon>
        <taxon>Taphrinomycotina</taxon>
        <taxon>Taphrinomycetes</taxon>
        <taxon>Taphrinales</taxon>
        <taxon>Protomycetaceae</taxon>
        <taxon>Protomyces</taxon>
    </lineage>
</organism>
<dbReference type="GeneID" id="63787865"/>
<comment type="subunit">
    <text evidence="3 12">Oligomeric complex that consists of at least the alpha, beta, beta', gamma, delta, epsilon and zeta subunits.</text>
</comment>
<sequence length="200" mass="22046">MNLTLYAVQGIVILDNTGQRIFARYFSPPHSNNATSTVTGTTTAHSSTALAHNVTTQKTFEKALFKKTQKQNADVVLFDGRVVCYKSSADLVMYVIGNGDENELMIYAVVLALRESLELLLRVSIDKRVLQEQYDLLAITVDEICDDGVILETDPVTISTRVTRAPTGMEGGVPLDFSEKGLLNAYQMAKKELADRILRG</sequence>
<accession>A0A1Y2FD20</accession>
<evidence type="ECO:0000313" key="15">
    <source>
        <dbReference type="Proteomes" id="UP000193685"/>
    </source>
</evidence>
<keyword evidence="4 12" id="KW-0813">Transport</keyword>
<dbReference type="FunFam" id="3.30.450.60:FF:000013">
    <property type="entry name" value="Coatomer subunit zeta"/>
    <property type="match status" value="1"/>
</dbReference>
<keyword evidence="8 12" id="KW-0333">Golgi apparatus</keyword>
<gene>
    <name evidence="14" type="ORF">BCR37DRAFT_393194</name>
</gene>
<dbReference type="SUPFAM" id="SSF64356">
    <property type="entry name" value="SNARE-like"/>
    <property type="match status" value="1"/>
</dbReference>
<evidence type="ECO:0000256" key="4">
    <source>
        <dbReference type="ARBA" id="ARBA00022448"/>
    </source>
</evidence>
<dbReference type="STRING" id="56484.A0A1Y2FD20"/>
<name>A0A1Y2FD20_PROLT</name>
<keyword evidence="6 12" id="KW-0931">ER-Golgi transport</keyword>
<protein>
    <recommendedName>
        <fullName evidence="12">Coatomer subunit zeta</fullName>
    </recommendedName>
</protein>
<dbReference type="OrthoDB" id="10249988at2759"/>
<dbReference type="EMBL" id="MCFI01000011">
    <property type="protein sequence ID" value="ORY81314.1"/>
    <property type="molecule type" value="Genomic_DNA"/>
</dbReference>
<evidence type="ECO:0000256" key="7">
    <source>
        <dbReference type="ARBA" id="ARBA00022927"/>
    </source>
</evidence>
<evidence type="ECO:0000256" key="9">
    <source>
        <dbReference type="ARBA" id="ARBA00023136"/>
    </source>
</evidence>
<dbReference type="InterPro" id="IPR039652">
    <property type="entry name" value="Coatomer_zeta"/>
</dbReference>
<dbReference type="RefSeq" id="XP_040724690.1">
    <property type="nucleotide sequence ID" value="XM_040871266.1"/>
</dbReference>
<evidence type="ECO:0000256" key="8">
    <source>
        <dbReference type="ARBA" id="ARBA00023034"/>
    </source>
</evidence>
<evidence type="ECO:0000256" key="6">
    <source>
        <dbReference type="ARBA" id="ARBA00022892"/>
    </source>
</evidence>
<keyword evidence="9 12" id="KW-0472">Membrane</keyword>
<dbReference type="PANTHER" id="PTHR11043:SF0">
    <property type="entry name" value="COATOMER SUBUNIT ZETA"/>
    <property type="match status" value="1"/>
</dbReference>
<comment type="function">
    <text evidence="11">The coatomer is a cytosolic protein complex that binds to dilysine motifs and reversibly associates with Golgi non-clathrin-coated vesicles, which further mediate biosynthetic protein transport from the ER, via the Golgi up to the trans Golgi network. Coatomer complex is required for budding from Golgi membranes, and is essential for the retrograde Golgi-to-ER transport of dilysine-tagged proteins. The zeta subunit may be involved in regulating the coat assembly and, hence, the rate of biosynthetic protein transport due to its association-dissociation properties with the coatomer complex.</text>
</comment>
<dbReference type="GO" id="GO:0000139">
    <property type="term" value="C:Golgi membrane"/>
    <property type="evidence" value="ECO:0007669"/>
    <property type="project" value="UniProtKB-SubCell"/>
</dbReference>
<dbReference type="Proteomes" id="UP000193685">
    <property type="component" value="Unassembled WGS sequence"/>
</dbReference>